<feature type="region of interest" description="Disordered" evidence="3">
    <location>
        <begin position="497"/>
        <end position="533"/>
    </location>
</feature>
<evidence type="ECO:0000256" key="2">
    <source>
        <dbReference type="ARBA" id="ARBA00022801"/>
    </source>
</evidence>
<dbReference type="STRING" id="570277.EZMO1_4713"/>
<dbReference type="CDD" id="cd16027">
    <property type="entry name" value="SGSH"/>
    <property type="match status" value="1"/>
</dbReference>
<evidence type="ECO:0000259" key="5">
    <source>
        <dbReference type="Pfam" id="PF00884"/>
    </source>
</evidence>
<sequence>MRKTLLAIAAAAACSANMAAADTTPTNVVLFTADDLGYEVFSLFTEGLPDLTPNMDKYAAQGVQFMHAHSNTSICMPSRSIMATGLYGISSGMMGFMNLKDQSIPTVMGTLSDHGYRTGVLGKVSHSTPDLDYQWNYVQDYRELGAGRDPELYYQFTKDFIAESKKNGQPFYLMVNSHDPHRAFHDPENPMRNGDIAKPSKLFSTDEVIVPEYLPDLPQTRLELSHYYNSVRRLDDTFGRVIEALDEKGVAEDTMVVFLSDNGSAFPFAKANTYMFSSRTHFFVNWPNGDLKSGHVDDKNFISTVDIFPTILDATGIDLDASFDGETFLPLLRGEEQDNREYVYTQIDYKIGGPATPMRAVQSEKYGYIFNPWSQEGANYRNSNEGEIINAMLDSDDEALHDRVTMFRERVVEEFYDLEKDPGSLNNLIDHPEYQDVVNEYRDRLEQWMEEHNDPVLPMLAVSDNPRKLDRMMQRDYPKKNSLMPEAQLEKIRIKQEERRARRNRNNQNNQGRQRLSEEERRARRAANRAAQE</sequence>
<accession>A0A142BIN8</accession>
<feature type="domain" description="Sulfatase N-terminal" evidence="5">
    <location>
        <begin position="27"/>
        <end position="317"/>
    </location>
</feature>
<dbReference type="PATRIC" id="fig|570277.3.peg.5042"/>
<feature type="signal peptide" evidence="4">
    <location>
        <begin position="1"/>
        <end position="21"/>
    </location>
</feature>
<dbReference type="PANTHER" id="PTHR42693:SF53">
    <property type="entry name" value="ENDO-4-O-SULFATASE"/>
    <property type="match status" value="1"/>
</dbReference>
<name>A0A142BIN8_9GAMM</name>
<dbReference type="AlphaFoldDB" id="A0A142BIN8"/>
<organism evidence="6 7">
    <name type="scientific">Endozoicomonas montiporae CL-33</name>
    <dbReference type="NCBI Taxonomy" id="570277"/>
    <lineage>
        <taxon>Bacteria</taxon>
        <taxon>Pseudomonadati</taxon>
        <taxon>Pseudomonadota</taxon>
        <taxon>Gammaproteobacteria</taxon>
        <taxon>Oceanospirillales</taxon>
        <taxon>Endozoicomonadaceae</taxon>
        <taxon>Endozoicomonas</taxon>
    </lineage>
</organism>
<evidence type="ECO:0000313" key="6">
    <source>
        <dbReference type="EMBL" id="AMO58614.1"/>
    </source>
</evidence>
<dbReference type="OrthoDB" id="9803751at2"/>
<dbReference type="PANTHER" id="PTHR42693">
    <property type="entry name" value="ARYLSULFATASE FAMILY MEMBER"/>
    <property type="match status" value="1"/>
</dbReference>
<dbReference type="GO" id="GO:0004065">
    <property type="term" value="F:arylsulfatase activity"/>
    <property type="evidence" value="ECO:0007669"/>
    <property type="project" value="TreeGrafter"/>
</dbReference>
<evidence type="ECO:0000256" key="4">
    <source>
        <dbReference type="SAM" id="SignalP"/>
    </source>
</evidence>
<protein>
    <submittedName>
        <fullName evidence="6">Sulfatase</fullName>
    </submittedName>
</protein>
<dbReference type="KEGG" id="emp:EZMO1_4713"/>
<dbReference type="InterPro" id="IPR050738">
    <property type="entry name" value="Sulfatase"/>
</dbReference>
<dbReference type="EMBL" id="CP013251">
    <property type="protein sequence ID" value="AMO58614.1"/>
    <property type="molecule type" value="Genomic_DNA"/>
</dbReference>
<dbReference type="SUPFAM" id="SSF53649">
    <property type="entry name" value="Alkaline phosphatase-like"/>
    <property type="match status" value="1"/>
</dbReference>
<feature type="chain" id="PRO_5007492980" evidence="4">
    <location>
        <begin position="22"/>
        <end position="533"/>
    </location>
</feature>
<dbReference type="Proteomes" id="UP000071065">
    <property type="component" value="Chromosome"/>
</dbReference>
<dbReference type="Pfam" id="PF00884">
    <property type="entry name" value="Sulfatase"/>
    <property type="match status" value="1"/>
</dbReference>
<gene>
    <name evidence="6" type="ORF">EZMO1_4713</name>
</gene>
<evidence type="ECO:0000256" key="1">
    <source>
        <dbReference type="ARBA" id="ARBA00008779"/>
    </source>
</evidence>
<dbReference type="Gene3D" id="3.40.720.10">
    <property type="entry name" value="Alkaline Phosphatase, subunit A"/>
    <property type="match status" value="1"/>
</dbReference>
<keyword evidence="2" id="KW-0378">Hydrolase</keyword>
<reference evidence="6 7" key="1">
    <citation type="journal article" date="2016" name="Front. Microbiol.">
        <title>Genomic Insight into the Host-Endosymbiont Relationship of Endozoicomonas montiporae CL-33(T) with its Coral Host.</title>
        <authorList>
            <person name="Ding J.-Y."/>
            <person name="Shiu J.-H."/>
            <person name="Chen W.-M."/>
            <person name="Chiang Y.-R."/>
            <person name="Tang S.-L."/>
        </authorList>
    </citation>
    <scope>NUCLEOTIDE SEQUENCE [LARGE SCALE GENOMIC DNA]</scope>
    <source>
        <strain evidence="6 7">CL-33</strain>
    </source>
</reference>
<keyword evidence="4" id="KW-0732">Signal</keyword>
<dbReference type="InterPro" id="IPR000917">
    <property type="entry name" value="Sulfatase_N"/>
</dbReference>
<comment type="similarity">
    <text evidence="1">Belongs to the sulfatase family.</text>
</comment>
<evidence type="ECO:0000256" key="3">
    <source>
        <dbReference type="SAM" id="MobiDB-lite"/>
    </source>
</evidence>
<dbReference type="InterPro" id="IPR017850">
    <property type="entry name" value="Alkaline_phosphatase_core_sf"/>
</dbReference>
<proteinExistence type="inferred from homology"/>
<dbReference type="RefSeq" id="WP_082212267.1">
    <property type="nucleotide sequence ID" value="NZ_CP013251.1"/>
</dbReference>
<evidence type="ECO:0000313" key="7">
    <source>
        <dbReference type="Proteomes" id="UP000071065"/>
    </source>
</evidence>